<dbReference type="Proteomes" id="UP001595969">
    <property type="component" value="Unassembled WGS sequence"/>
</dbReference>
<name>A0ABV9MUB3_9ENTE</name>
<dbReference type="EMBL" id="JBHSGS010000041">
    <property type="protein sequence ID" value="MFC4719572.1"/>
    <property type="molecule type" value="Genomic_DNA"/>
</dbReference>
<accession>A0ABV9MUB3</accession>
<keyword evidence="1" id="KW-0812">Transmembrane</keyword>
<proteinExistence type="predicted"/>
<keyword evidence="1" id="KW-1133">Transmembrane helix</keyword>
<feature type="transmembrane region" description="Helical" evidence="1">
    <location>
        <begin position="5"/>
        <end position="25"/>
    </location>
</feature>
<keyword evidence="3" id="KW-1185">Reference proteome</keyword>
<keyword evidence="1" id="KW-0472">Membrane</keyword>
<gene>
    <name evidence="2" type="ORF">ACFO5I_07470</name>
</gene>
<dbReference type="RefSeq" id="WP_204655183.1">
    <property type="nucleotide sequence ID" value="NZ_JAFBFD010000068.1"/>
</dbReference>
<organism evidence="2 3">
    <name type="scientific">Enterococcus lemanii</name>
    <dbReference type="NCBI Taxonomy" id="1159752"/>
    <lineage>
        <taxon>Bacteria</taxon>
        <taxon>Bacillati</taxon>
        <taxon>Bacillota</taxon>
        <taxon>Bacilli</taxon>
        <taxon>Lactobacillales</taxon>
        <taxon>Enterococcaceae</taxon>
        <taxon>Enterococcus</taxon>
    </lineage>
</organism>
<sequence>MIIKLFFDLLIGIVDLFLSLIPTIDFSFEMPDASFFREMLGLADYFFPVGSVVAALGVIITIQNIQFILKIFNFIYKKIPFIGG</sequence>
<evidence type="ECO:0000313" key="2">
    <source>
        <dbReference type="EMBL" id="MFC4719572.1"/>
    </source>
</evidence>
<reference evidence="3" key="1">
    <citation type="journal article" date="2019" name="Int. J. Syst. Evol. Microbiol.">
        <title>The Global Catalogue of Microorganisms (GCM) 10K type strain sequencing project: providing services to taxonomists for standard genome sequencing and annotation.</title>
        <authorList>
            <consortium name="The Broad Institute Genomics Platform"/>
            <consortium name="The Broad Institute Genome Sequencing Center for Infectious Disease"/>
            <person name="Wu L."/>
            <person name="Ma J."/>
        </authorList>
    </citation>
    <scope>NUCLEOTIDE SEQUENCE [LARGE SCALE GENOMIC DNA]</scope>
    <source>
        <strain evidence="3">CGMCC 1.19032</strain>
    </source>
</reference>
<evidence type="ECO:0000256" key="1">
    <source>
        <dbReference type="SAM" id="Phobius"/>
    </source>
</evidence>
<evidence type="ECO:0000313" key="3">
    <source>
        <dbReference type="Proteomes" id="UP001595969"/>
    </source>
</evidence>
<feature type="transmembrane region" description="Helical" evidence="1">
    <location>
        <begin position="45"/>
        <end position="69"/>
    </location>
</feature>
<protein>
    <submittedName>
        <fullName evidence="2">Uncharacterized protein</fullName>
    </submittedName>
</protein>
<comment type="caution">
    <text evidence="2">The sequence shown here is derived from an EMBL/GenBank/DDBJ whole genome shotgun (WGS) entry which is preliminary data.</text>
</comment>